<name>A0A4Y5G350_9ADEN</name>
<sequence>MANHRQSPRRGTDSFTDTAYSLQKRSIFTESEWRCVDAEQYARHGASASHCQLLLREARKIYCGYSLYQTLMNNSRFQFPPGGNRRLLNIAEREGFNLTSLVYMVGKWLSDYKLSQLRETLNTIYIVGNPTSCADIFANSLIRMFHCVLTAHLNEFKLDDFIPVRDTTKLIYFPVVQHDLPFRNPFVNEILKGHAFSVPHRGDLVDVGEIKCIVRLNSLPKPDTLPTNPQFHLILRFETESDGISFLPCELVEYLRQIRELEGENDLECKNEFGVLCSTSWLDPPCPTCRLRFDHILSNLAE</sequence>
<protein>
    <submittedName>
        <fullName evidence="2">ORF12</fullName>
    </submittedName>
</protein>
<dbReference type="Pfam" id="PF01057">
    <property type="entry name" value="Parvo_NS1"/>
    <property type="match status" value="1"/>
</dbReference>
<dbReference type="Proteomes" id="UP000316972">
    <property type="component" value="Segment"/>
</dbReference>
<evidence type="ECO:0000313" key="3">
    <source>
        <dbReference type="Proteomes" id="UP000316972"/>
    </source>
</evidence>
<reference evidence="2 3" key="1">
    <citation type="journal article" date="2019" name="Heliyon">
        <title>An emerging new fowl adenovirus genotype.</title>
        <authorList>
            <person name="Kajan G.L."/>
            <person name="Affranio I."/>
            <person name="Tothne Bistyak A."/>
            <person name="Kecskemeti S."/>
            <person name="Benko M."/>
        </authorList>
    </citation>
    <scope>NUCLEOTIDE SEQUENCE [LARGE SCALE GENOMIC DNA]</scope>
    <source>
        <strain evidence="2 3">40440-M/2015 Debrecen</strain>
    </source>
</reference>
<evidence type="ECO:0000259" key="1">
    <source>
        <dbReference type="Pfam" id="PF01057"/>
    </source>
</evidence>
<evidence type="ECO:0000313" key="2">
    <source>
        <dbReference type="EMBL" id="QCC26474.1"/>
    </source>
</evidence>
<proteinExistence type="predicted"/>
<feature type="domain" description="Parvovirus non-structural protein 1 helicase" evidence="1">
    <location>
        <begin position="10"/>
        <end position="146"/>
    </location>
</feature>
<organism evidence="2 3">
    <name type="scientific">Fowl aviadenovirus B</name>
    <dbReference type="NCBI Taxonomy" id="190062"/>
    <lineage>
        <taxon>Viruses</taxon>
        <taxon>Varidnaviria</taxon>
        <taxon>Bamfordvirae</taxon>
        <taxon>Preplasmiviricota</taxon>
        <taxon>Polisuviricotina</taxon>
        <taxon>Pharingeaviricetes</taxon>
        <taxon>Rowavirales</taxon>
        <taxon>Adenoviridae</taxon>
        <taxon>Aviadenovirus</taxon>
        <taxon>Aviadenovirus quintum</taxon>
    </lineage>
</organism>
<dbReference type="EMBL" id="MG953201">
    <property type="protein sequence ID" value="QCC26474.1"/>
    <property type="molecule type" value="Genomic_DNA"/>
</dbReference>
<dbReference type="GO" id="GO:0019079">
    <property type="term" value="P:viral genome replication"/>
    <property type="evidence" value="ECO:0007669"/>
    <property type="project" value="InterPro"/>
</dbReference>
<dbReference type="InterPro" id="IPR001257">
    <property type="entry name" value="Parvovirus_NS1_helicase"/>
</dbReference>
<accession>A0A4Y5G350</accession>